<feature type="transmembrane region" description="Helical" evidence="6">
    <location>
        <begin position="156"/>
        <end position="173"/>
    </location>
</feature>
<gene>
    <name evidence="7" type="ORF">PACTADRAFT_15555</name>
</gene>
<evidence type="ECO:0000256" key="1">
    <source>
        <dbReference type="ARBA" id="ARBA00004141"/>
    </source>
</evidence>
<evidence type="ECO:0000313" key="7">
    <source>
        <dbReference type="EMBL" id="ODV97055.1"/>
    </source>
</evidence>
<feature type="transmembrane region" description="Helical" evidence="6">
    <location>
        <begin position="185"/>
        <end position="203"/>
    </location>
</feature>
<evidence type="ECO:0000256" key="6">
    <source>
        <dbReference type="RuleBase" id="RU363053"/>
    </source>
</evidence>
<keyword evidence="3 6" id="KW-0812">Transmembrane</keyword>
<sequence length="227" mass="25802">MSNKNVNLNNIELSAFGQGSLTAKKENFDDDNSIPKPAIADNKKSFIKSYHSRRNLLALILVESLAAVVFFLKYDILVINHRLLGSCLLGSITSILGQTIDQFFKSNFSANKFFKFLLWGAINGLFSELWIDFIFVNARENNVKKILMDQIIGNPTFQLVFIIFSCIWDNNDIKLALRTSYIKTLKLSFFIWPSFSILAFTILPENLVFPMNCILSLIWNVILSSIG</sequence>
<evidence type="ECO:0000313" key="8">
    <source>
        <dbReference type="Proteomes" id="UP000094236"/>
    </source>
</evidence>
<dbReference type="AlphaFoldDB" id="A0A1E4TZ86"/>
<reference evidence="8" key="1">
    <citation type="submission" date="2016-05" db="EMBL/GenBank/DDBJ databases">
        <title>Comparative genomics of biotechnologically important yeasts.</title>
        <authorList>
            <consortium name="DOE Joint Genome Institute"/>
            <person name="Riley R."/>
            <person name="Haridas S."/>
            <person name="Wolfe K.H."/>
            <person name="Lopes M.R."/>
            <person name="Hittinger C.T."/>
            <person name="Goker M."/>
            <person name="Salamov A."/>
            <person name="Wisecaver J."/>
            <person name="Long T.M."/>
            <person name="Aerts A.L."/>
            <person name="Barry K."/>
            <person name="Choi C."/>
            <person name="Clum A."/>
            <person name="Coughlan A.Y."/>
            <person name="Deshpande S."/>
            <person name="Douglass A.P."/>
            <person name="Hanson S.J."/>
            <person name="Klenk H.-P."/>
            <person name="Labutti K."/>
            <person name="Lapidus A."/>
            <person name="Lindquist E."/>
            <person name="Lipzen A."/>
            <person name="Meier-Kolthoff J.P."/>
            <person name="Ohm R.A."/>
            <person name="Otillar R.P."/>
            <person name="Pangilinan J."/>
            <person name="Peng Y."/>
            <person name="Rokas A."/>
            <person name="Rosa C.A."/>
            <person name="Scheuner C."/>
            <person name="Sibirny A.A."/>
            <person name="Slot J.C."/>
            <person name="Stielow J.B."/>
            <person name="Sun H."/>
            <person name="Kurtzman C.P."/>
            <person name="Blackwell M."/>
            <person name="Grigoriev I.V."/>
            <person name="Jeffries T.W."/>
        </authorList>
    </citation>
    <scope>NUCLEOTIDE SEQUENCE [LARGE SCALE GENOMIC DNA]</scope>
    <source>
        <strain evidence="8">NRRL Y-2460</strain>
    </source>
</reference>
<dbReference type="EMBL" id="KV454012">
    <property type="protein sequence ID" value="ODV97055.1"/>
    <property type="molecule type" value="Genomic_DNA"/>
</dbReference>
<keyword evidence="4 6" id="KW-1133">Transmembrane helix</keyword>
<proteinExistence type="inferred from homology"/>
<organism evidence="7 8">
    <name type="scientific">Pachysolen tannophilus NRRL Y-2460</name>
    <dbReference type="NCBI Taxonomy" id="669874"/>
    <lineage>
        <taxon>Eukaryota</taxon>
        <taxon>Fungi</taxon>
        <taxon>Dikarya</taxon>
        <taxon>Ascomycota</taxon>
        <taxon>Saccharomycotina</taxon>
        <taxon>Pichiomycetes</taxon>
        <taxon>Pachysolenaceae</taxon>
        <taxon>Pachysolen</taxon>
    </lineage>
</organism>
<dbReference type="PANTHER" id="PTHR11266:SF80">
    <property type="entry name" value="PEROXISOMAL MEMBRANE PROTEIN 2"/>
    <property type="match status" value="1"/>
</dbReference>
<dbReference type="PANTHER" id="PTHR11266">
    <property type="entry name" value="PEROXISOMAL MEMBRANE PROTEIN 2, PXMP2 MPV17"/>
    <property type="match status" value="1"/>
</dbReference>
<evidence type="ECO:0000256" key="2">
    <source>
        <dbReference type="ARBA" id="ARBA00006824"/>
    </source>
</evidence>
<keyword evidence="8" id="KW-1185">Reference proteome</keyword>
<protein>
    <submittedName>
        <fullName evidence="7">Uncharacterized protein</fullName>
    </submittedName>
</protein>
<feature type="transmembrane region" description="Helical" evidence="6">
    <location>
        <begin position="56"/>
        <end position="77"/>
    </location>
</feature>
<evidence type="ECO:0000256" key="5">
    <source>
        <dbReference type="ARBA" id="ARBA00023136"/>
    </source>
</evidence>
<comment type="similarity">
    <text evidence="2 6">Belongs to the peroxisomal membrane protein PXMP2/4 family.</text>
</comment>
<evidence type="ECO:0000256" key="3">
    <source>
        <dbReference type="ARBA" id="ARBA00022692"/>
    </source>
</evidence>
<evidence type="ECO:0000256" key="4">
    <source>
        <dbReference type="ARBA" id="ARBA00022989"/>
    </source>
</evidence>
<dbReference type="OrthoDB" id="10267969at2759"/>
<dbReference type="InterPro" id="IPR007248">
    <property type="entry name" value="Mpv17_PMP22"/>
</dbReference>
<name>A0A1E4TZ86_PACTA</name>
<keyword evidence="5 6" id="KW-0472">Membrane</keyword>
<accession>A0A1E4TZ86</accession>
<dbReference type="Pfam" id="PF04117">
    <property type="entry name" value="Mpv17_PMP22"/>
    <property type="match status" value="1"/>
</dbReference>
<dbReference type="GO" id="GO:0005778">
    <property type="term" value="C:peroxisomal membrane"/>
    <property type="evidence" value="ECO:0007669"/>
    <property type="project" value="TreeGrafter"/>
</dbReference>
<dbReference type="STRING" id="669874.A0A1E4TZ86"/>
<dbReference type="Proteomes" id="UP000094236">
    <property type="component" value="Unassembled WGS sequence"/>
</dbReference>
<comment type="subcellular location">
    <subcellularLocation>
        <location evidence="1">Membrane</location>
        <topology evidence="1">Multi-pass membrane protein</topology>
    </subcellularLocation>
</comment>
<feature type="transmembrane region" description="Helical" evidence="6">
    <location>
        <begin position="116"/>
        <end position="136"/>
    </location>
</feature>